<keyword evidence="9" id="KW-0233">DNA recombination</keyword>
<evidence type="ECO:0000313" key="12">
    <source>
        <dbReference type="Proteomes" id="UP000504618"/>
    </source>
</evidence>
<reference evidence="13" key="1">
    <citation type="submission" date="2025-08" db="UniProtKB">
        <authorList>
            <consortium name="RefSeq"/>
        </authorList>
    </citation>
    <scope>IDENTIFICATION</scope>
    <source>
        <tissue evidence="13">Whole body</tissue>
    </source>
</reference>
<dbReference type="InterPro" id="IPR010285">
    <property type="entry name" value="DNA_helicase_pif1-like_DEAD"/>
</dbReference>
<keyword evidence="3 9" id="KW-0378">Hydrolase</keyword>
<dbReference type="PANTHER" id="PTHR47642">
    <property type="entry name" value="ATP-DEPENDENT DNA HELICASE"/>
    <property type="match status" value="1"/>
</dbReference>
<dbReference type="GO" id="GO:0043139">
    <property type="term" value="F:5'-3' DNA helicase activity"/>
    <property type="evidence" value="ECO:0007669"/>
    <property type="project" value="UniProtKB-EC"/>
</dbReference>
<evidence type="ECO:0000256" key="6">
    <source>
        <dbReference type="ARBA" id="ARBA00023125"/>
    </source>
</evidence>
<keyword evidence="5 9" id="KW-0067">ATP-binding</keyword>
<dbReference type="EC" id="5.6.2.3" evidence="9"/>
<keyword evidence="2 9" id="KW-0227">DNA damage</keyword>
<comment type="cofactor">
    <cofactor evidence="9">
        <name>Mg(2+)</name>
        <dbReference type="ChEBI" id="CHEBI:18420"/>
    </cofactor>
</comment>
<dbReference type="InterPro" id="IPR027417">
    <property type="entry name" value="P-loop_NTPase"/>
</dbReference>
<dbReference type="GO" id="GO:0000723">
    <property type="term" value="P:telomere maintenance"/>
    <property type="evidence" value="ECO:0007669"/>
    <property type="project" value="InterPro"/>
</dbReference>
<feature type="domain" description="AAA+ ATPase" evidence="11">
    <location>
        <begin position="876"/>
        <end position="1015"/>
    </location>
</feature>
<evidence type="ECO:0000256" key="3">
    <source>
        <dbReference type="ARBA" id="ARBA00022801"/>
    </source>
</evidence>
<accession>A0A6J1QEV3</accession>
<dbReference type="Pfam" id="PF21530">
    <property type="entry name" value="Pif1_2B_dom"/>
    <property type="match status" value="1"/>
</dbReference>
<dbReference type="InterPro" id="IPR003593">
    <property type="entry name" value="AAA+_ATPase"/>
</dbReference>
<dbReference type="SUPFAM" id="SSF52540">
    <property type="entry name" value="P-loop containing nucleoside triphosphate hydrolases"/>
    <property type="match status" value="2"/>
</dbReference>
<evidence type="ECO:0000256" key="9">
    <source>
        <dbReference type="RuleBase" id="RU363044"/>
    </source>
</evidence>
<keyword evidence="7 9" id="KW-0234">DNA repair</keyword>
<dbReference type="InterPro" id="IPR025476">
    <property type="entry name" value="Helitron_helicase-like"/>
</dbReference>
<dbReference type="Proteomes" id="UP000504618">
    <property type="component" value="Unplaced"/>
</dbReference>
<sequence>MAHLEKHNITPQYICNYCEKKFRDGLMPAYCVLNDRIVHDPPEVISCLNQFEKILIQRAKAFQTVVTMKPVSNKKLPHRQMVQKVKGRTFHLPLPLQETLNKICPDTDPININHELYFVRVRGIPTKSKMIWEDMVDVNKVFDALVWLKEHNPLYSHIVLPNTCKEFSLQTSLLIDPDFEAQETENATESNLDDERESSPKSPTQENNVDATLNNEHLFPFGIDGRHQARRVKLHDHEFDKCCLMSKHPQFRLNIQFVFFLYNLYTFRQINRGIYSKLCTTKRYTASEYLEALQSDVLESDLNTIFATIRNTEQYWRIPRSNLRCMTQEYGPATWFVTWSPAEWLMPDLAAYLREVNGWPDDSTPISVLVAKDPVSTSRFLDNKFKAFLDFICSKDNPIGKVAHYFWRREYQGRGIQHFHLLIWIEGAPIIGKSSAEEVSQFILQHITCEMPDPNISPLLYRRVNTHQRHKHNDYCLRSKKVGRKTIRVCRFGFPRPVTETLILKDVISSIAGRKRLKHRSRLYHVPRKHDEININDYHPVLLTVLEGNVDIQYVSETSTLLTWYITKYVNKPGKCEISDAVLDSKNKTKKSLRQELWNFTLRATSNRECGSLEACDGMCGIPLWGTDSKTTIKWLDVNQIRRRKVKTYKEIEALDGDSTNIFCPSVIDEHYPRRPKELESMFLYEFVQWYDILKNKPRGKNIEYYTMENGYYLKRRQRGCLINHYKYNVNTQPENYFFSLLLMFKPWRKIEDLKDGCDTYTEAFHKEKLYLTEALQYHEKLEEVQKAFETAKQLVEHYLDNLEKQHESQDDPDNPIGVQNIEAGEAMQNFKDLGDKLNQEINVSEMISNLNADQRRIFDRVINAVKISPDNEQFKQLLLYVSGEGGTGKSFLIKTIKCWIKQNLHKDTAVTAPTGIAAFNIDGLTNHRQLQLPVEHGDQSPKYTLLSDHVLKVLRADLKDVSLIIIDEISMISNLTFMYIHLRLCQIFDTMDDDFFGGKHVLLFGDLLQLPPVRENFIFVPLSKAEFNKYIGSVGTTPEEWLWQKFQYDELTINMRQQGDTAYRELLSRVRIGLLTTSDSEILEKRRISLKGQSFDERLYELCNYLDNLPPNTVCLLPTRYLCDVLNTAMLSRIASKEILLIAQDTLDCDNYIKRKVQKRLTDNEDDDTNTAGLLKQITIKIGAKVMIRRNIDVTLGLVNGTIATVISVVRDISTDCVEKIKLLLPSGLEYCIERVSVKFKVMEKAYVIRKQFPITLSYGITIHKSQGLTLQNAVMDIGNSIFSCAQSYVALSRIPSSDGLHLINFDPSAVKVSERAITEYNRLIRTFLPQAQTIPISKKRFRKVKDVPWTLSKIINAGQESDQQVGKSTVEPIPVLQNEDGVSCY</sequence>
<evidence type="ECO:0000256" key="1">
    <source>
        <dbReference type="ARBA" id="ARBA00022741"/>
    </source>
</evidence>
<dbReference type="GO" id="GO:0005524">
    <property type="term" value="F:ATP binding"/>
    <property type="evidence" value="ECO:0007669"/>
    <property type="project" value="UniProtKB-KW"/>
</dbReference>
<keyword evidence="6" id="KW-0238">DNA-binding</keyword>
<comment type="catalytic activity">
    <reaction evidence="9">
        <text>ATP + H2O = ADP + phosphate + H(+)</text>
        <dbReference type="Rhea" id="RHEA:13065"/>
        <dbReference type="ChEBI" id="CHEBI:15377"/>
        <dbReference type="ChEBI" id="CHEBI:15378"/>
        <dbReference type="ChEBI" id="CHEBI:30616"/>
        <dbReference type="ChEBI" id="CHEBI:43474"/>
        <dbReference type="ChEBI" id="CHEBI:456216"/>
        <dbReference type="EC" id="5.6.2.3"/>
    </reaction>
</comment>
<dbReference type="CDD" id="cd18809">
    <property type="entry name" value="SF1_C_RecD"/>
    <property type="match status" value="1"/>
</dbReference>
<evidence type="ECO:0000256" key="2">
    <source>
        <dbReference type="ARBA" id="ARBA00022763"/>
    </source>
</evidence>
<feature type="compositionally biased region" description="Polar residues" evidence="10">
    <location>
        <begin position="200"/>
        <end position="209"/>
    </location>
</feature>
<dbReference type="OrthoDB" id="7694336at2759"/>
<evidence type="ECO:0000256" key="10">
    <source>
        <dbReference type="SAM" id="MobiDB-lite"/>
    </source>
</evidence>
<name>A0A6J1QEV3_9HYME</name>
<dbReference type="GeneID" id="112460440"/>
<gene>
    <name evidence="13" type="primary">LOC112460440</name>
</gene>
<dbReference type="GO" id="GO:0006281">
    <property type="term" value="P:DNA repair"/>
    <property type="evidence" value="ECO:0007669"/>
    <property type="project" value="UniProtKB-KW"/>
</dbReference>
<evidence type="ECO:0000256" key="8">
    <source>
        <dbReference type="ARBA" id="ARBA00023235"/>
    </source>
</evidence>
<protein>
    <recommendedName>
        <fullName evidence="9">ATP-dependent DNA helicase</fullName>
        <ecNumber evidence="9">5.6.2.3</ecNumber>
    </recommendedName>
</protein>
<keyword evidence="8" id="KW-0413">Isomerase</keyword>
<dbReference type="InterPro" id="IPR051055">
    <property type="entry name" value="PIF1_helicase"/>
</dbReference>
<feature type="region of interest" description="Disordered" evidence="10">
    <location>
        <begin position="184"/>
        <end position="209"/>
    </location>
</feature>
<keyword evidence="12" id="KW-1185">Reference proteome</keyword>
<dbReference type="Pfam" id="PF14214">
    <property type="entry name" value="Helitron_like_N"/>
    <property type="match status" value="1"/>
</dbReference>
<dbReference type="RefSeq" id="XP_024880867.1">
    <property type="nucleotide sequence ID" value="XM_025025099.1"/>
</dbReference>
<feature type="non-terminal residue" evidence="13">
    <location>
        <position position="1387"/>
    </location>
</feature>
<evidence type="ECO:0000256" key="4">
    <source>
        <dbReference type="ARBA" id="ARBA00022806"/>
    </source>
</evidence>
<comment type="similarity">
    <text evidence="9">Belongs to the helicase family.</text>
</comment>
<dbReference type="Gene3D" id="3.40.50.300">
    <property type="entry name" value="P-loop containing nucleotide triphosphate hydrolases"/>
    <property type="match status" value="1"/>
</dbReference>
<dbReference type="InterPro" id="IPR046700">
    <property type="entry name" value="DUF6570"/>
</dbReference>
<dbReference type="GO" id="GO:0016787">
    <property type="term" value="F:hydrolase activity"/>
    <property type="evidence" value="ECO:0007669"/>
    <property type="project" value="UniProtKB-KW"/>
</dbReference>
<evidence type="ECO:0000256" key="5">
    <source>
        <dbReference type="ARBA" id="ARBA00022840"/>
    </source>
</evidence>
<evidence type="ECO:0000259" key="11">
    <source>
        <dbReference type="SMART" id="SM00382"/>
    </source>
</evidence>
<dbReference type="SMART" id="SM00382">
    <property type="entry name" value="AAA"/>
    <property type="match status" value="1"/>
</dbReference>
<keyword evidence="4 9" id="KW-0347">Helicase</keyword>
<dbReference type="GO" id="GO:0006310">
    <property type="term" value="P:DNA recombination"/>
    <property type="evidence" value="ECO:0007669"/>
    <property type="project" value="UniProtKB-KW"/>
</dbReference>
<evidence type="ECO:0000313" key="13">
    <source>
        <dbReference type="RefSeq" id="XP_024880867.1"/>
    </source>
</evidence>
<dbReference type="Pfam" id="PF05970">
    <property type="entry name" value="PIF1"/>
    <property type="match status" value="1"/>
</dbReference>
<keyword evidence="1 9" id="KW-0547">Nucleotide-binding</keyword>
<dbReference type="PANTHER" id="PTHR47642:SF5">
    <property type="entry name" value="ATP-DEPENDENT DNA HELICASE"/>
    <property type="match status" value="1"/>
</dbReference>
<evidence type="ECO:0000256" key="7">
    <source>
        <dbReference type="ARBA" id="ARBA00023204"/>
    </source>
</evidence>
<proteinExistence type="inferred from homology"/>
<dbReference type="InterPro" id="IPR049163">
    <property type="entry name" value="Pif1-like_2B_dom"/>
</dbReference>
<dbReference type="Pfam" id="PF20209">
    <property type="entry name" value="DUF6570"/>
    <property type="match status" value="1"/>
</dbReference>
<organism evidence="12 13">
    <name type="scientific">Temnothorax curvispinosus</name>
    <dbReference type="NCBI Taxonomy" id="300111"/>
    <lineage>
        <taxon>Eukaryota</taxon>
        <taxon>Metazoa</taxon>
        <taxon>Ecdysozoa</taxon>
        <taxon>Arthropoda</taxon>
        <taxon>Hexapoda</taxon>
        <taxon>Insecta</taxon>
        <taxon>Pterygota</taxon>
        <taxon>Neoptera</taxon>
        <taxon>Endopterygota</taxon>
        <taxon>Hymenoptera</taxon>
        <taxon>Apocrita</taxon>
        <taxon>Aculeata</taxon>
        <taxon>Formicoidea</taxon>
        <taxon>Formicidae</taxon>
        <taxon>Myrmicinae</taxon>
        <taxon>Temnothorax</taxon>
    </lineage>
</organism>